<name>A0A6A2ZKU1_HIBSY</name>
<dbReference type="EMBL" id="VEPZ02001131">
    <property type="protein sequence ID" value="KAE8692591.1"/>
    <property type="molecule type" value="Genomic_DNA"/>
</dbReference>
<dbReference type="InterPro" id="IPR023213">
    <property type="entry name" value="CAT-like_dom_sf"/>
</dbReference>
<gene>
    <name evidence="4" type="ORF">F3Y22_tig00110831pilonHSYRG00091</name>
</gene>
<comment type="caution">
    <text evidence="4">The sequence shown here is derived from an EMBL/GenBank/DDBJ whole genome shotgun (WGS) entry which is preliminary data.</text>
</comment>
<evidence type="ECO:0000256" key="2">
    <source>
        <dbReference type="ARBA" id="ARBA00022679"/>
    </source>
</evidence>
<dbReference type="Pfam" id="PF02458">
    <property type="entry name" value="Transferase"/>
    <property type="match status" value="1"/>
</dbReference>
<evidence type="ECO:0000313" key="5">
    <source>
        <dbReference type="Proteomes" id="UP000436088"/>
    </source>
</evidence>
<dbReference type="PANTHER" id="PTHR31623:SF46">
    <property type="entry name" value="VINORINE SYNTHASE-LIKE"/>
    <property type="match status" value="1"/>
</dbReference>
<reference evidence="4" key="1">
    <citation type="submission" date="2019-09" db="EMBL/GenBank/DDBJ databases">
        <title>Draft genome information of white flower Hibiscus syriacus.</title>
        <authorList>
            <person name="Kim Y.-M."/>
        </authorList>
    </citation>
    <scope>NUCLEOTIDE SEQUENCE [LARGE SCALE GENOMIC DNA]</scope>
    <source>
        <strain evidence="4">YM2019G1</strain>
    </source>
</reference>
<sequence length="217" mass="24546">MKLDVEVLSKEIINPSSPTSDQFPRYQLSFLGRLSPLVYNPLVLFYRSIVSKGDIESNIKIKVIDRLKQSLSDVLTYFCPLASRINDNMFVNCNDEGITFVEARARCEISDVLDNPVPCELNKLLPFILDDADKVPFGVQFNVFDCGGFEIGCHLSRRCSEFDSVTRIRIGKTLPTEDDVSRFRVGKTGLGRVCELEFQENLVVFMDTALEMESRLG</sequence>
<dbReference type="Gene3D" id="3.30.559.10">
    <property type="entry name" value="Chloramphenicol acetyltransferase-like domain"/>
    <property type="match status" value="1"/>
</dbReference>
<protein>
    <submittedName>
        <fullName evidence="4">Uncharacterized protein</fullName>
    </submittedName>
</protein>
<keyword evidence="5" id="KW-1185">Reference proteome</keyword>
<dbReference type="Proteomes" id="UP000436088">
    <property type="component" value="Unassembled WGS sequence"/>
</dbReference>
<dbReference type="AlphaFoldDB" id="A0A6A2ZKU1"/>
<dbReference type="GO" id="GO:0016746">
    <property type="term" value="F:acyltransferase activity"/>
    <property type="evidence" value="ECO:0007669"/>
    <property type="project" value="UniProtKB-KW"/>
</dbReference>
<proteinExistence type="inferred from homology"/>
<evidence type="ECO:0000313" key="4">
    <source>
        <dbReference type="EMBL" id="KAE8692591.1"/>
    </source>
</evidence>
<evidence type="ECO:0000256" key="1">
    <source>
        <dbReference type="ARBA" id="ARBA00009861"/>
    </source>
</evidence>
<dbReference type="PANTHER" id="PTHR31623">
    <property type="entry name" value="F21J9.9"/>
    <property type="match status" value="1"/>
</dbReference>
<keyword evidence="3" id="KW-0012">Acyltransferase</keyword>
<accession>A0A6A2ZKU1</accession>
<organism evidence="4 5">
    <name type="scientific">Hibiscus syriacus</name>
    <name type="common">Rose of Sharon</name>
    <dbReference type="NCBI Taxonomy" id="106335"/>
    <lineage>
        <taxon>Eukaryota</taxon>
        <taxon>Viridiplantae</taxon>
        <taxon>Streptophyta</taxon>
        <taxon>Embryophyta</taxon>
        <taxon>Tracheophyta</taxon>
        <taxon>Spermatophyta</taxon>
        <taxon>Magnoliopsida</taxon>
        <taxon>eudicotyledons</taxon>
        <taxon>Gunneridae</taxon>
        <taxon>Pentapetalae</taxon>
        <taxon>rosids</taxon>
        <taxon>malvids</taxon>
        <taxon>Malvales</taxon>
        <taxon>Malvaceae</taxon>
        <taxon>Malvoideae</taxon>
        <taxon>Hibiscus</taxon>
    </lineage>
</organism>
<evidence type="ECO:0000256" key="3">
    <source>
        <dbReference type="ARBA" id="ARBA00023315"/>
    </source>
</evidence>
<comment type="similarity">
    <text evidence="1">Belongs to the plant acyltransferase family.</text>
</comment>
<keyword evidence="2" id="KW-0808">Transferase</keyword>